<sequence>MKLVVKNDESNASCSTDGAAQYISCANKLVKVGSASSASIRPPTIAGYRPRPAIHAARMVNSRVTINGETFIRKGRGNKLVRAQSVAPTAAAAAQRGVVSIEGENYVRTKKGSLVRVDALRRYSSQKTGPKYRGALKRRPLCTKFIYNKCKQSAKDCLYSHELTPETVPVCLYFQSDRCKRDEQTCPFVHVKVNPNAPICRDFVYKHYCAKGRKCSHRHVWECPDWVEKNNCTRLRCKLPHPQKTSASTIPRETPTVSKDEQEQFIKQYVRRPVFDKDAADENEEEGSDTETQMAEDEYLSDEDLSGDEAVELLKWYDDNYVVEST</sequence>
<comment type="caution">
    <text evidence="1">The sequence shown here is derived from an EMBL/GenBank/DDBJ whole genome shotgun (WGS) entry which is preliminary data.</text>
</comment>
<organism evidence="1 2">
    <name type="scientific">Coemansia furcata</name>
    <dbReference type="NCBI Taxonomy" id="417177"/>
    <lineage>
        <taxon>Eukaryota</taxon>
        <taxon>Fungi</taxon>
        <taxon>Fungi incertae sedis</taxon>
        <taxon>Zoopagomycota</taxon>
        <taxon>Kickxellomycotina</taxon>
        <taxon>Kickxellomycetes</taxon>
        <taxon>Kickxellales</taxon>
        <taxon>Kickxellaceae</taxon>
        <taxon>Coemansia</taxon>
    </lineage>
</organism>
<gene>
    <name evidence="1" type="ORF">H4S07_003245</name>
</gene>
<evidence type="ECO:0000313" key="2">
    <source>
        <dbReference type="Proteomes" id="UP001140096"/>
    </source>
</evidence>
<reference evidence="1" key="1">
    <citation type="submission" date="2022-07" db="EMBL/GenBank/DDBJ databases">
        <title>Phylogenomic reconstructions and comparative analyses of Kickxellomycotina fungi.</title>
        <authorList>
            <person name="Reynolds N.K."/>
            <person name="Stajich J.E."/>
            <person name="Barry K."/>
            <person name="Grigoriev I.V."/>
            <person name="Crous P."/>
            <person name="Smith M.E."/>
        </authorList>
    </citation>
    <scope>NUCLEOTIDE SEQUENCE</scope>
    <source>
        <strain evidence="1">CBS 102833</strain>
    </source>
</reference>
<dbReference type="Proteomes" id="UP001140096">
    <property type="component" value="Unassembled WGS sequence"/>
</dbReference>
<name>A0ACC1LJB9_9FUNG</name>
<dbReference type="EMBL" id="JANBUP010001007">
    <property type="protein sequence ID" value="KAJ2809235.1"/>
    <property type="molecule type" value="Genomic_DNA"/>
</dbReference>
<evidence type="ECO:0000313" key="1">
    <source>
        <dbReference type="EMBL" id="KAJ2809235.1"/>
    </source>
</evidence>
<proteinExistence type="predicted"/>
<keyword evidence="2" id="KW-1185">Reference proteome</keyword>
<protein>
    <submittedName>
        <fullName evidence="1">Uncharacterized protein</fullName>
    </submittedName>
</protein>
<accession>A0ACC1LJB9</accession>